<protein>
    <submittedName>
        <fullName evidence="1">Uncharacterized protein</fullName>
    </submittedName>
</protein>
<dbReference type="STRING" id="604330.SAMN04489857_1118"/>
<accession>A0A1G6KMX2</accession>
<reference evidence="2" key="1">
    <citation type="submission" date="2016-10" db="EMBL/GenBank/DDBJ databases">
        <authorList>
            <person name="Varghese N."/>
            <person name="Submissions S."/>
        </authorList>
    </citation>
    <scope>NUCLEOTIDE SEQUENCE [LARGE SCALE GENOMIC DNA]</scope>
    <source>
        <strain evidence="2">DSM 22619</strain>
    </source>
</reference>
<evidence type="ECO:0000313" key="2">
    <source>
        <dbReference type="Proteomes" id="UP000198528"/>
    </source>
</evidence>
<name>A0A1G6KMX2_9ACTN</name>
<dbReference type="AlphaFoldDB" id="A0A1G6KMX2"/>
<organism evidence="1 2">
    <name type="scientific">Parafannyhessea umbonata</name>
    <dbReference type="NCBI Taxonomy" id="604330"/>
    <lineage>
        <taxon>Bacteria</taxon>
        <taxon>Bacillati</taxon>
        <taxon>Actinomycetota</taxon>
        <taxon>Coriobacteriia</taxon>
        <taxon>Coriobacteriales</taxon>
        <taxon>Atopobiaceae</taxon>
        <taxon>Parafannyhessea</taxon>
    </lineage>
</organism>
<dbReference type="RefSeq" id="WP_090846267.1">
    <property type="nucleotide sequence ID" value="NZ_DBFONV010000027.1"/>
</dbReference>
<dbReference type="EMBL" id="FMZL01000009">
    <property type="protein sequence ID" value="SDC32324.1"/>
    <property type="molecule type" value="Genomic_DNA"/>
</dbReference>
<gene>
    <name evidence="1" type="ORF">SAMN04487824_10915</name>
</gene>
<proteinExistence type="predicted"/>
<evidence type="ECO:0000313" key="1">
    <source>
        <dbReference type="EMBL" id="SDC32324.1"/>
    </source>
</evidence>
<keyword evidence="2" id="KW-1185">Reference proteome</keyword>
<dbReference type="Proteomes" id="UP000198528">
    <property type="component" value="Unassembled WGS sequence"/>
</dbReference>
<sequence>MSDSTTNTAATTGVATGAGEKVVDVSVELARTLETQPAVEGLLRELGFEDLPGDRTILQICEDAGVDPSIVTLALAAEGFETRGYASGDGGVAAKTFENVLSALFDPTSTLMPDGSSSQAPMFSHMEAAIRRAQDRGDLPKE</sequence>